<dbReference type="Gene3D" id="3.40.1190.20">
    <property type="match status" value="1"/>
</dbReference>
<dbReference type="SUPFAM" id="SSF53613">
    <property type="entry name" value="Ribokinase-like"/>
    <property type="match status" value="1"/>
</dbReference>
<evidence type="ECO:0000313" key="2">
    <source>
        <dbReference type="EMBL" id="KAH3675321.1"/>
    </source>
</evidence>
<proteinExistence type="predicted"/>
<feature type="domain" description="Carbohydrate kinase PfkB" evidence="1">
    <location>
        <begin position="112"/>
        <end position="291"/>
    </location>
</feature>
<comment type="caution">
    <text evidence="2">The sequence shown here is derived from an EMBL/GenBank/DDBJ whole genome shotgun (WGS) entry which is preliminary data.</text>
</comment>
<organism evidence="2 3">
    <name type="scientific">Ogataea polymorpha</name>
    <dbReference type="NCBI Taxonomy" id="460523"/>
    <lineage>
        <taxon>Eukaryota</taxon>
        <taxon>Fungi</taxon>
        <taxon>Dikarya</taxon>
        <taxon>Ascomycota</taxon>
        <taxon>Saccharomycotina</taxon>
        <taxon>Pichiomycetes</taxon>
        <taxon>Pichiales</taxon>
        <taxon>Pichiaceae</taxon>
        <taxon>Ogataea</taxon>
    </lineage>
</organism>
<dbReference type="Proteomes" id="UP000788993">
    <property type="component" value="Unassembled WGS sequence"/>
</dbReference>
<reference evidence="2" key="1">
    <citation type="journal article" date="2021" name="Open Biol.">
        <title>Shared evolutionary footprints suggest mitochondrial oxidative damage underlies multiple complex I losses in fungi.</title>
        <authorList>
            <person name="Schikora-Tamarit M.A."/>
            <person name="Marcet-Houben M."/>
            <person name="Nosek J."/>
            <person name="Gabaldon T."/>
        </authorList>
    </citation>
    <scope>NUCLEOTIDE SEQUENCE</scope>
    <source>
        <strain evidence="2">NCAIM Y.01608</strain>
    </source>
</reference>
<dbReference type="InterPro" id="IPR029056">
    <property type="entry name" value="Ribokinase-like"/>
</dbReference>
<evidence type="ECO:0000259" key="1">
    <source>
        <dbReference type="Pfam" id="PF00294"/>
    </source>
</evidence>
<gene>
    <name evidence="2" type="ORF">OGATHE_001661</name>
</gene>
<dbReference type="PANTHER" id="PTHR47098:SF2">
    <property type="entry name" value="PROTEIN MAK32"/>
    <property type="match status" value="1"/>
</dbReference>
<dbReference type="AlphaFoldDB" id="A0A9P8TEE6"/>
<keyword evidence="3" id="KW-1185">Reference proteome</keyword>
<dbReference type="Pfam" id="PF00294">
    <property type="entry name" value="PfkB"/>
    <property type="match status" value="1"/>
</dbReference>
<accession>A0A9P8TEE6</accession>
<reference evidence="2" key="2">
    <citation type="submission" date="2021-01" db="EMBL/GenBank/DDBJ databases">
        <authorList>
            <person name="Schikora-Tamarit M.A."/>
        </authorList>
    </citation>
    <scope>NUCLEOTIDE SEQUENCE</scope>
    <source>
        <strain evidence="2">NCAIM Y.01608</strain>
    </source>
</reference>
<dbReference type="PANTHER" id="PTHR47098">
    <property type="entry name" value="PROTEIN MAK32"/>
    <property type="match status" value="1"/>
</dbReference>
<dbReference type="InterPro" id="IPR011611">
    <property type="entry name" value="PfkB_dom"/>
</dbReference>
<evidence type="ECO:0000313" key="3">
    <source>
        <dbReference type="Proteomes" id="UP000788993"/>
    </source>
</evidence>
<name>A0A9P8TEE6_9ASCO</name>
<sequence length="699" mass="75878">MSVFCSLGMFILDEIHFANGTSLYNVLGGGGVFAMVGSRMVLGSQQSRLCGGIIDIGSDCPDEILRELQSWNLGAVFRYDNMRLCTRGWNKYGLNEWREFKYMTPKRRIEVADLKQHEHLIRSRSFHLLCSPGSLRDMLESIISARPDKPLIVYEAIPDRCRPEHLDALNAALEHVDVFSPNAAEAAAFFGEPEPTDKENCERVARMHKARVLLVRCGALGSLLCANGQVKWFPAYHDDPSRSDYKVVDPTGCGNTFVGAFATQLALSGDLEEACISATVASGLAIEQYGPPRLEDGDRWNGTSFEQRVQNYRNRLVGKRAGNGVGNEVAVLLGERERWGDGHVITDTDELGVVDELALDGACDTHDGHASFETEVAELGADLLLWIERLLGGLVLDGLDREEVSCSAHVAGVLGVLELELELFLEVCAVDSDVLDQVVSVDLFLDGQADSAVEVVRVVGLGAENASRALGKDFFHAWRDQQASKGDETRADGLADRAEIWSAGRQTEFWRLVALGWHGGAEGGAADGLDDHTSDRARVVVDESLLQLVQQLLGVFLLGLAWLLVSVRVHRRHLWGLGLVDQNVSKLVFSGPVADGQRSGGEAVVGLFSANELASLVVLELVVVLLDDLHGVLVGLAARAGPQSRREIAARLVAKELSKVFGSVVGVVGTKSVNGLLGKLAHGLSDFWVLMRKRVDGCS</sequence>
<protein>
    <recommendedName>
        <fullName evidence="1">Carbohydrate kinase PfkB domain-containing protein</fullName>
    </recommendedName>
</protein>
<dbReference type="EMBL" id="JAEUBD010000382">
    <property type="protein sequence ID" value="KAH3675321.1"/>
    <property type="molecule type" value="Genomic_DNA"/>
</dbReference>